<protein>
    <submittedName>
        <fullName evidence="1">Uncharacterized protein</fullName>
    </submittedName>
</protein>
<dbReference type="RefSeq" id="WP_208671224.1">
    <property type="nucleotide sequence ID" value="NZ_CP024767.1"/>
</dbReference>
<keyword evidence="2" id="KW-1185">Reference proteome</keyword>
<dbReference type="EMBL" id="CP024767">
    <property type="protein sequence ID" value="QAY84026.1"/>
    <property type="molecule type" value="Genomic_DNA"/>
</dbReference>
<proteinExistence type="predicted"/>
<name>A0A4P6G1U8_9PSED</name>
<sequence>MQAGLVEAGSSLLRTNLASALDAGDRVALAQLDMTTLLKVFDYDLDDVSHISKVISYWAKHPKASEYYALNGLIYSLAEVVSATSDAGLAMGIRSVYENTGKAPWLGHV</sequence>
<evidence type="ECO:0000313" key="2">
    <source>
        <dbReference type="Proteomes" id="UP000291121"/>
    </source>
</evidence>
<dbReference type="Proteomes" id="UP000291121">
    <property type="component" value="Chromosome"/>
</dbReference>
<dbReference type="AlphaFoldDB" id="A0A4P6G1U8"/>
<gene>
    <name evidence="1" type="ORF">CUN61_08515</name>
</gene>
<reference evidence="1 2" key="1">
    <citation type="submission" date="2017-11" db="EMBL/GenBank/DDBJ databases">
        <title>Genome sequence of Pseudomonas arsenicoxydans ACM1.</title>
        <authorList>
            <person name="Nascimento F.X."/>
        </authorList>
    </citation>
    <scope>NUCLEOTIDE SEQUENCE [LARGE SCALE GENOMIC DNA]</scope>
    <source>
        <strain evidence="1 2">ACM1</strain>
    </source>
</reference>
<evidence type="ECO:0000313" key="1">
    <source>
        <dbReference type="EMBL" id="QAY84026.1"/>
    </source>
</evidence>
<accession>A0A4P6G1U8</accession>
<organism evidence="1 2">
    <name type="scientific">Pseudomonas arsenicoxydans</name>
    <dbReference type="NCBI Taxonomy" id="702115"/>
    <lineage>
        <taxon>Bacteria</taxon>
        <taxon>Pseudomonadati</taxon>
        <taxon>Pseudomonadota</taxon>
        <taxon>Gammaproteobacteria</taxon>
        <taxon>Pseudomonadales</taxon>
        <taxon>Pseudomonadaceae</taxon>
        <taxon>Pseudomonas</taxon>
    </lineage>
</organism>